<evidence type="ECO:0000256" key="1">
    <source>
        <dbReference type="ARBA" id="ARBA00008239"/>
    </source>
</evidence>
<evidence type="ECO:0000313" key="3">
    <source>
        <dbReference type="EMBL" id="PWA44130.1"/>
    </source>
</evidence>
<name>A0A2U1L558_ARTAN</name>
<dbReference type="STRING" id="35608.A0A2U1L558"/>
<comment type="caution">
    <text evidence="3">The sequence shown here is derived from an EMBL/GenBank/DDBJ whole genome shotgun (WGS) entry which is preliminary data.</text>
</comment>
<comment type="similarity">
    <text evidence="1">Belongs to the heat shock protein 90 family.</text>
</comment>
<reference evidence="3 4" key="1">
    <citation type="journal article" date="2018" name="Mol. Plant">
        <title>The genome of Artemisia annua provides insight into the evolution of Asteraceae family and artemisinin biosynthesis.</title>
        <authorList>
            <person name="Shen Q."/>
            <person name="Zhang L."/>
            <person name="Liao Z."/>
            <person name="Wang S."/>
            <person name="Yan T."/>
            <person name="Shi P."/>
            <person name="Liu M."/>
            <person name="Fu X."/>
            <person name="Pan Q."/>
            <person name="Wang Y."/>
            <person name="Lv Z."/>
            <person name="Lu X."/>
            <person name="Zhang F."/>
            <person name="Jiang W."/>
            <person name="Ma Y."/>
            <person name="Chen M."/>
            <person name="Hao X."/>
            <person name="Li L."/>
            <person name="Tang Y."/>
            <person name="Lv G."/>
            <person name="Zhou Y."/>
            <person name="Sun X."/>
            <person name="Brodelius P.E."/>
            <person name="Rose J.K.C."/>
            <person name="Tang K."/>
        </authorList>
    </citation>
    <scope>NUCLEOTIDE SEQUENCE [LARGE SCALE GENOMIC DNA]</scope>
    <source>
        <strain evidence="4">cv. Huhao1</strain>
        <tissue evidence="3">Leaf</tissue>
    </source>
</reference>
<organism evidence="3 4">
    <name type="scientific">Artemisia annua</name>
    <name type="common">Sweet wormwood</name>
    <dbReference type="NCBI Taxonomy" id="35608"/>
    <lineage>
        <taxon>Eukaryota</taxon>
        <taxon>Viridiplantae</taxon>
        <taxon>Streptophyta</taxon>
        <taxon>Embryophyta</taxon>
        <taxon>Tracheophyta</taxon>
        <taxon>Spermatophyta</taxon>
        <taxon>Magnoliopsida</taxon>
        <taxon>eudicotyledons</taxon>
        <taxon>Gunneridae</taxon>
        <taxon>Pentapetalae</taxon>
        <taxon>asterids</taxon>
        <taxon>campanulids</taxon>
        <taxon>Asterales</taxon>
        <taxon>Asteraceae</taxon>
        <taxon>Asteroideae</taxon>
        <taxon>Anthemideae</taxon>
        <taxon>Artemisiinae</taxon>
        <taxon>Artemisia</taxon>
    </lineage>
</organism>
<keyword evidence="4" id="KW-1185">Reference proteome</keyword>
<sequence>MSLEEALVVFVYQGLSTDPPKVIVARFTGSLECPTPVEVLYLVEPIDEVAIQSLQTYKEKKFVDVSKEDLELIHKF</sequence>
<dbReference type="GO" id="GO:0140662">
    <property type="term" value="F:ATP-dependent protein folding chaperone"/>
    <property type="evidence" value="ECO:0007669"/>
    <property type="project" value="InterPro"/>
</dbReference>
<gene>
    <name evidence="3" type="ORF">CTI12_AA529120</name>
</gene>
<dbReference type="OrthoDB" id="1658154at2759"/>
<keyword evidence="2" id="KW-0143">Chaperone</keyword>
<evidence type="ECO:0000313" key="4">
    <source>
        <dbReference type="Proteomes" id="UP000245207"/>
    </source>
</evidence>
<dbReference type="GO" id="GO:0016887">
    <property type="term" value="F:ATP hydrolysis activity"/>
    <property type="evidence" value="ECO:0007669"/>
    <property type="project" value="InterPro"/>
</dbReference>
<dbReference type="AlphaFoldDB" id="A0A2U1L558"/>
<dbReference type="InterPro" id="IPR001404">
    <property type="entry name" value="Hsp90_fam"/>
</dbReference>
<dbReference type="Pfam" id="PF00183">
    <property type="entry name" value="HSP90"/>
    <property type="match status" value="1"/>
</dbReference>
<proteinExistence type="inferred from homology"/>
<accession>A0A2U1L558</accession>
<dbReference type="GO" id="GO:0051082">
    <property type="term" value="F:unfolded protein binding"/>
    <property type="evidence" value="ECO:0007669"/>
    <property type="project" value="InterPro"/>
</dbReference>
<dbReference type="Proteomes" id="UP000245207">
    <property type="component" value="Unassembled WGS sequence"/>
</dbReference>
<evidence type="ECO:0000256" key="2">
    <source>
        <dbReference type="ARBA" id="ARBA00023186"/>
    </source>
</evidence>
<dbReference type="EMBL" id="PKPP01011441">
    <property type="protein sequence ID" value="PWA44130.1"/>
    <property type="molecule type" value="Genomic_DNA"/>
</dbReference>
<dbReference type="Gene3D" id="3.40.50.11260">
    <property type="match status" value="1"/>
</dbReference>
<dbReference type="GO" id="GO:0005524">
    <property type="term" value="F:ATP binding"/>
    <property type="evidence" value="ECO:0007669"/>
    <property type="project" value="InterPro"/>
</dbReference>
<protein>
    <submittedName>
        <fullName evidence="3">Uncharacterized protein</fullName>
    </submittedName>
</protein>